<feature type="compositionally biased region" description="Gly residues" evidence="4">
    <location>
        <begin position="358"/>
        <end position="369"/>
    </location>
</feature>
<evidence type="ECO:0000313" key="5">
    <source>
        <dbReference type="EMBL" id="PSC67585.1"/>
    </source>
</evidence>
<dbReference type="InterPro" id="IPR036322">
    <property type="entry name" value="WD40_repeat_dom_sf"/>
</dbReference>
<evidence type="ECO:0000256" key="4">
    <source>
        <dbReference type="SAM" id="MobiDB-lite"/>
    </source>
</evidence>
<dbReference type="Proteomes" id="UP000239649">
    <property type="component" value="Unassembled WGS sequence"/>
</dbReference>
<proteinExistence type="predicted"/>
<dbReference type="SMART" id="SM00320">
    <property type="entry name" value="WD40"/>
    <property type="match status" value="3"/>
</dbReference>
<feature type="region of interest" description="Disordered" evidence="4">
    <location>
        <begin position="1"/>
        <end position="20"/>
    </location>
</feature>
<dbReference type="PANTHER" id="PTHR22847:SF637">
    <property type="entry name" value="WD REPEAT DOMAIN 5B"/>
    <property type="match status" value="1"/>
</dbReference>
<keyword evidence="6" id="KW-1185">Reference proteome</keyword>
<dbReference type="PROSITE" id="PS50082">
    <property type="entry name" value="WD_REPEATS_2"/>
    <property type="match status" value="1"/>
</dbReference>
<dbReference type="InterPro" id="IPR015943">
    <property type="entry name" value="WD40/YVTN_repeat-like_dom_sf"/>
</dbReference>
<accession>A0A2P6V0I4</accession>
<keyword evidence="1 3" id="KW-0853">WD repeat</keyword>
<dbReference type="EMBL" id="LHPF02000053">
    <property type="protein sequence ID" value="PSC67585.1"/>
    <property type="molecule type" value="Genomic_DNA"/>
</dbReference>
<sequence>MRVMADAVPDEPRPPLTASDAAYAPSLSGLEPDTFALVCAHLRHREVAALAGTCADVRRSVLSNDRLWAGLYRRQFPQPWERLKQPHAAGAAARECEHQPSGRGVRPEAWHDIFTRTHSACQQLRSSGPVCREWTTDASAVHLAAIHGSGKQRLTLAAQGSTVELRCAAPAAKSFQLYGHTARLSCAKVLRPGGSGAAVQRLGVVTASHDQTVRLWSGNADPDSYDFQAQPLSLLTPLRTLRGHQESVTCLQLVVGSMGVTIAATGSKDRVVRLWGLAPLMPSPVHKPQIATLRPHAVLLQSGGGVQLLDVRSMRVVGGVAPPAHPLCFAQCGWDVATGGGDGARVFDLRVLSSSLSGGSGSSSGGSGGSRPPAERLRLTEGHIRPTIATTGPGSLAVATQAAVQASQLLTR</sequence>
<evidence type="ECO:0000313" key="6">
    <source>
        <dbReference type="Proteomes" id="UP000239649"/>
    </source>
</evidence>
<comment type="caution">
    <text evidence="5">The sequence shown here is derived from an EMBL/GenBank/DDBJ whole genome shotgun (WGS) entry which is preliminary data.</text>
</comment>
<evidence type="ECO:0000256" key="3">
    <source>
        <dbReference type="PROSITE-ProRule" id="PRU00221"/>
    </source>
</evidence>
<evidence type="ECO:0000256" key="1">
    <source>
        <dbReference type="ARBA" id="ARBA00022574"/>
    </source>
</evidence>
<dbReference type="STRING" id="554055.A0A2P6V0I4"/>
<dbReference type="OrthoDB" id="511393at2759"/>
<dbReference type="InterPro" id="IPR001680">
    <property type="entry name" value="WD40_rpt"/>
</dbReference>
<keyword evidence="2" id="KW-0677">Repeat</keyword>
<dbReference type="Pfam" id="PF00400">
    <property type="entry name" value="WD40"/>
    <property type="match status" value="2"/>
</dbReference>
<dbReference type="PANTHER" id="PTHR22847">
    <property type="entry name" value="WD40 REPEAT PROTEIN"/>
    <property type="match status" value="1"/>
</dbReference>
<gene>
    <name evidence="5" type="ORF">C2E20_8737</name>
</gene>
<dbReference type="SUPFAM" id="SSF50978">
    <property type="entry name" value="WD40 repeat-like"/>
    <property type="match status" value="1"/>
</dbReference>
<protein>
    <submittedName>
        <fullName evidence="5">Transcription factor TFIID complex subunit Taf5-like isoform A</fullName>
    </submittedName>
</protein>
<reference evidence="5 6" key="1">
    <citation type="journal article" date="2018" name="Plant J.">
        <title>Genome sequences of Chlorella sorokiniana UTEX 1602 and Micractinium conductrix SAG 241.80: implications to maltose excretion by a green alga.</title>
        <authorList>
            <person name="Arriola M.B."/>
            <person name="Velmurugan N."/>
            <person name="Zhang Y."/>
            <person name="Plunkett M.H."/>
            <person name="Hondzo H."/>
            <person name="Barney B.M."/>
        </authorList>
    </citation>
    <scope>NUCLEOTIDE SEQUENCE [LARGE SCALE GENOMIC DNA]</scope>
    <source>
        <strain evidence="5 6">SAG 241.80</strain>
    </source>
</reference>
<feature type="region of interest" description="Disordered" evidence="4">
    <location>
        <begin position="356"/>
        <end position="375"/>
    </location>
</feature>
<dbReference type="AlphaFoldDB" id="A0A2P6V0I4"/>
<feature type="repeat" description="WD" evidence="3">
    <location>
        <begin position="241"/>
        <end position="277"/>
    </location>
</feature>
<evidence type="ECO:0000256" key="2">
    <source>
        <dbReference type="ARBA" id="ARBA00022737"/>
    </source>
</evidence>
<dbReference type="GO" id="GO:1990234">
    <property type="term" value="C:transferase complex"/>
    <property type="evidence" value="ECO:0007669"/>
    <property type="project" value="UniProtKB-ARBA"/>
</dbReference>
<organism evidence="5 6">
    <name type="scientific">Micractinium conductrix</name>
    <dbReference type="NCBI Taxonomy" id="554055"/>
    <lineage>
        <taxon>Eukaryota</taxon>
        <taxon>Viridiplantae</taxon>
        <taxon>Chlorophyta</taxon>
        <taxon>core chlorophytes</taxon>
        <taxon>Trebouxiophyceae</taxon>
        <taxon>Chlorellales</taxon>
        <taxon>Chlorellaceae</taxon>
        <taxon>Chlorella clade</taxon>
        <taxon>Micractinium</taxon>
    </lineage>
</organism>
<name>A0A2P6V0I4_9CHLO</name>
<dbReference type="Gene3D" id="2.130.10.10">
    <property type="entry name" value="YVTN repeat-like/Quinoprotein amine dehydrogenase"/>
    <property type="match status" value="1"/>
</dbReference>